<proteinExistence type="predicted"/>
<reference evidence="2 3" key="1">
    <citation type="journal article" date="2018" name="MBio">
        <title>Comparative Genomics Reveals the Core Gene Toolbox for the Fungus-Insect Symbiosis.</title>
        <authorList>
            <person name="Wang Y."/>
            <person name="Stata M."/>
            <person name="Wang W."/>
            <person name="Stajich J.E."/>
            <person name="White M.M."/>
            <person name="Moncalvo J.M."/>
        </authorList>
    </citation>
    <scope>NUCLEOTIDE SEQUENCE [LARGE SCALE GENOMIC DNA]</scope>
    <source>
        <strain evidence="2 3">SWE-8-4</strain>
    </source>
</reference>
<dbReference type="GO" id="GO:0039694">
    <property type="term" value="P:viral RNA genome replication"/>
    <property type="evidence" value="ECO:0007669"/>
    <property type="project" value="InterPro"/>
</dbReference>
<dbReference type="PROSITE" id="PS50525">
    <property type="entry name" value="RDRP_SSRNA_NEG_SEG"/>
    <property type="match status" value="1"/>
</dbReference>
<evidence type="ECO:0000313" key="3">
    <source>
        <dbReference type="Proteomes" id="UP000245383"/>
    </source>
</evidence>
<organism evidence="2 3">
    <name type="scientific">Smittium simulii</name>
    <dbReference type="NCBI Taxonomy" id="133385"/>
    <lineage>
        <taxon>Eukaryota</taxon>
        <taxon>Fungi</taxon>
        <taxon>Fungi incertae sedis</taxon>
        <taxon>Zoopagomycota</taxon>
        <taxon>Kickxellomycotina</taxon>
        <taxon>Harpellomycetes</taxon>
        <taxon>Harpellales</taxon>
        <taxon>Legeriomycetaceae</taxon>
        <taxon>Smittium</taxon>
    </lineage>
</organism>
<dbReference type="GO" id="GO:0003968">
    <property type="term" value="F:RNA-directed RNA polymerase activity"/>
    <property type="evidence" value="ECO:0007669"/>
    <property type="project" value="InterPro"/>
</dbReference>
<gene>
    <name evidence="2" type="ORF">BB561_004383</name>
</gene>
<dbReference type="GO" id="GO:0006351">
    <property type="term" value="P:DNA-templated transcription"/>
    <property type="evidence" value="ECO:0007669"/>
    <property type="project" value="InterPro"/>
</dbReference>
<feature type="domain" description="RdRp catalytic" evidence="1">
    <location>
        <begin position="975"/>
        <end position="1166"/>
    </location>
</feature>
<evidence type="ECO:0000259" key="1">
    <source>
        <dbReference type="PROSITE" id="PS50525"/>
    </source>
</evidence>
<accession>A0A2T9YGH5</accession>
<name>A0A2T9YGH5_9FUNG</name>
<sequence>MNFIKKIIITENLRAKLDLFIACYMAPGTDDGSACKNAIKAIPFDLSSIHPIAEHSCDSVFLLKLVRIAKCLRLFDEGMAYHITAEDNLEETFTADFVGGVKREYIAADFVLGVEKGNVTARGLQDAPIIFGKNALKAMKELSGDANYNPENVLVYNYDTKEDLILKPIKTEKLAFDGTFGSVFKFFSQISDNESVREDFINQSRKLYERVSSMHAEFTAEETISKNYKQTAMSTESITAAENILKRRSKSDLISIIDATFENYDLELSTLKSILDRKKLGKKTFKLNAVDYFSGDDYLMRLDQLKENKIVFCLLKSEENQESWVLLTESNTVIIQNRAPNSKVISECKRGTGSIKLIVKKRGNRTYRIHFSPYVIDSNFYEFAQFYNRFDHFEHKGNIEPVPPHKTEHIKLDSNELISLKQQITENEDALDQMRQDFKKIGTGHENGGILDKLLKLSALYSSEGGPTSVFVSNIISVIVENLRTRVWSSCLSHEYETAKSFCSNLNGAYAREDYIVSINGNCNSITISKGAETLGGFKMGLWFNIYKRSSELSGALCKSDYLNSNGICQSKTYTFNKNTLTYAIKKPFILISLVTWEIENFLKEGDANALTVGHRDSIIFNSVLHSSINTDTFAQFSEQVRYFFVSNTGYGSSPKSLYDKISFFMPKTEWEIAFVYRLITMGISLNVLKTSNELRRIIKDKEIRIIMPSSDYVSPSFDHIVSSMYYCNIYNKKRAFHEISEAICYNSLMNEDDIFKKSLLENKNAVIGILEATMAQFLERKFTEEQFQLEVDNALLLLAGKTKRYTCHIMFIVGASATEFKFTKGALKSLALTRASSPLDACTMKGSMSSEAITINNQSIRAASAIYEELAYMSGASEYIKSENSDFSKERFMNIKEKNIDFSLGAIMNKQVEDDSKVCYNYRIVQKDQKGHREISVLNSKFRMGALLTERVSNALSAHIPEDVLLDPDKNATVEKCLRNSSQKSNRFIVCDNSDQKRWGPNHLLHTFSAMLLPHVCTSSPSTYYLINFALFKATQKSAKFPESLLTLFYKGKIGDSKSRDIREFLMRLRNDLLEGHVKKTFEWGMCQGIFHSTSSLYHALMCRIVARLSKSVLESTVDIESFVTSDDAERIISIDKTLVNDENRGYISICKTIHSIITNVGKLINIIRNESKSVLNLHVCEFNSTFYQNLKMILPTLKERISKIDIGAGKNYWDDLLNAISASGSYTRKGGSYVGARIMTIINLLLVFEQWRMWKFIDNRALNRPVEFLGLPVIEPVSVLLAGPISSFYLRVKKHMNEKEYLIYLQSIKSPEVTENTPSEFTRTTSRCVIPDVTRKFDDLHTGVHKPVGMNGILSMSRTDDELSQFEKRTRSSLWKFSEGDVCLDREGASAVDFTFNLKRSLGMVKFDTSNGVNNEYISFSDPWINATMPCLEISANSYLRSILGQKSSFIAVTKALFDEKDPIRAMKNNTEANITLKPVFSNLAHMLLQSNYIFERISSAKLSFKNSNNLNYNTHINPCPLDREHSVDFANTVFKSVLGTAVKYQLNYCNGSYVTFNQIPVINSLVVDDLSRFDYVYLVARCDSIINFSNKLQESSTRLISVGNHAAFQIYDVGMSNFNFKFTESLSLIKPIKGSFPGEAAKKSHNDYSLGLLEVHKEKQMIKHSQRFAENDSLSILTKVNLISDLPTIVDSDFRLTDERTDSKVIWLNSHNYNSLCKQMLVFGLTNAEIKLHKSDNELMNDNFGILKGEVRLSETHTLMNGSDLFARVEVEIKLIDEKIVWRKIPYVCLTEIKENGMLDVSFRVKFDHSFLNKRIRIVCDEANKLFSNIHFALTMNNTVTFDQKTNDNNKTGRTRAITFTTGPVSVSAKPFILDDDSSYEVISSSNSTTLIARDKLSDYRFPLLRRFAANKSKLKGWLVISQTDCDVALAAYKSFLDSTRVHDSEDATHDRRVLETVHIINLTGGLLSRVDDIKFAKANMDYMLGLRTSGSLDLFKMLILALVQDDVQVNTCEFANYFSNRCTRFIDFSQAIIIPKPNILRAHKREIEQIIEYNLEESSKKIRTANIVDSENEAESGMKSFFEPLISTDEKVHVLNTSDMATFANTSLIKLNSKDIFEIVSETECDELDSDVSVGSQDNGIERVSIERSITTDQVIADVVLEDTDDAISLKLLAKNKAKEDIDTRSSKRAHLMVDKHEVAPLDDDEFLKIASASLSKVKESNSEKPLEFKINTTVDSFLNETVNEKIGVENSIPNTIFSLDKGRLRVRSDYNERELVDRMTTNKEIDELSDVRSKLKIRLGSTSRSGDTTGDAELIVAINNHTGEAAKIANSKSKSSIKREFIRISVLASQNSADLYTIIKTNWDINNLVVPFHTQILANIKLQDN</sequence>
<dbReference type="Pfam" id="PF04196">
    <property type="entry name" value="Bunya_RdRp"/>
    <property type="match status" value="1"/>
</dbReference>
<evidence type="ECO:0000313" key="2">
    <source>
        <dbReference type="EMBL" id="PVU91452.1"/>
    </source>
</evidence>
<protein>
    <recommendedName>
        <fullName evidence="1">RdRp catalytic domain-containing protein</fullName>
    </recommendedName>
</protein>
<keyword evidence="3" id="KW-1185">Reference proteome</keyword>
<dbReference type="Proteomes" id="UP000245383">
    <property type="component" value="Unassembled WGS sequence"/>
</dbReference>
<comment type="caution">
    <text evidence="2">The sequence shown here is derived from an EMBL/GenBank/DDBJ whole genome shotgun (WGS) entry which is preliminary data.</text>
</comment>
<dbReference type="InterPro" id="IPR007322">
    <property type="entry name" value="RNA_pol_bunyavir"/>
</dbReference>
<dbReference type="InterPro" id="IPR007099">
    <property type="entry name" value="RNA-dir_pol_NSvirus"/>
</dbReference>
<dbReference type="EMBL" id="MBFR01000199">
    <property type="protein sequence ID" value="PVU91452.1"/>
    <property type="molecule type" value="Genomic_DNA"/>
</dbReference>